<dbReference type="PROSITE" id="PS50011">
    <property type="entry name" value="PROTEIN_KINASE_DOM"/>
    <property type="match status" value="1"/>
</dbReference>
<dbReference type="OrthoDB" id="10449928at2759"/>
<evidence type="ECO:0000259" key="4">
    <source>
        <dbReference type="PROSITE" id="PS50011"/>
    </source>
</evidence>
<evidence type="ECO:0000256" key="1">
    <source>
        <dbReference type="ARBA" id="ARBA00008874"/>
    </source>
</evidence>
<name>A0A2V3IE54_9FLOR</name>
<feature type="domain" description="Protein kinase" evidence="4">
    <location>
        <begin position="27"/>
        <end position="280"/>
    </location>
</feature>
<dbReference type="PANTHER" id="PTHR45832">
    <property type="entry name" value="SERINE/THREONINE-PROTEIN KINASE SAMKA-RELATED-RELATED"/>
    <property type="match status" value="1"/>
</dbReference>
<gene>
    <name evidence="5" type="ORF">BWQ96_09942</name>
</gene>
<evidence type="ECO:0000256" key="2">
    <source>
        <dbReference type="ARBA" id="ARBA00022741"/>
    </source>
</evidence>
<dbReference type="Gene3D" id="1.10.510.10">
    <property type="entry name" value="Transferase(Phosphotransferase) domain 1"/>
    <property type="match status" value="1"/>
</dbReference>
<dbReference type="InterPro" id="IPR011009">
    <property type="entry name" value="Kinase-like_dom_sf"/>
</dbReference>
<dbReference type="InterPro" id="IPR000719">
    <property type="entry name" value="Prot_kinase_dom"/>
</dbReference>
<proteinExistence type="inferred from homology"/>
<keyword evidence="3" id="KW-0067">ATP-binding</keyword>
<dbReference type="EMBL" id="NBIV01000307">
    <property type="protein sequence ID" value="PXF40344.1"/>
    <property type="molecule type" value="Genomic_DNA"/>
</dbReference>
<accession>A0A2V3IE54</accession>
<evidence type="ECO:0000313" key="5">
    <source>
        <dbReference type="EMBL" id="PXF40344.1"/>
    </source>
</evidence>
<evidence type="ECO:0000313" key="6">
    <source>
        <dbReference type="Proteomes" id="UP000247409"/>
    </source>
</evidence>
<dbReference type="Proteomes" id="UP000247409">
    <property type="component" value="Unassembled WGS sequence"/>
</dbReference>
<keyword evidence="6" id="KW-1185">Reference proteome</keyword>
<dbReference type="STRING" id="448386.A0A2V3IE54"/>
<keyword evidence="5" id="KW-0418">Kinase</keyword>
<keyword evidence="2" id="KW-0547">Nucleotide-binding</keyword>
<dbReference type="AlphaFoldDB" id="A0A2V3IE54"/>
<keyword evidence="5" id="KW-0808">Transferase</keyword>
<dbReference type="GO" id="GO:0004672">
    <property type="term" value="F:protein kinase activity"/>
    <property type="evidence" value="ECO:0007669"/>
    <property type="project" value="InterPro"/>
</dbReference>
<comment type="caution">
    <text evidence="5">The sequence shown here is derived from an EMBL/GenBank/DDBJ whole genome shotgun (WGS) entry which is preliminary data.</text>
</comment>
<dbReference type="PANTHER" id="PTHR45832:SF22">
    <property type="entry name" value="SERINE_THREONINE-PROTEIN KINASE SAMKA-RELATED"/>
    <property type="match status" value="1"/>
</dbReference>
<dbReference type="SUPFAM" id="SSF56112">
    <property type="entry name" value="Protein kinase-like (PK-like)"/>
    <property type="match status" value="1"/>
</dbReference>
<dbReference type="Pfam" id="PF00069">
    <property type="entry name" value="Pkinase"/>
    <property type="match status" value="1"/>
</dbReference>
<comment type="similarity">
    <text evidence="1">Belongs to the protein kinase superfamily. STE Ser/Thr protein kinase family. STE20 subfamily.</text>
</comment>
<evidence type="ECO:0000256" key="3">
    <source>
        <dbReference type="ARBA" id="ARBA00022840"/>
    </source>
</evidence>
<sequence length="400" mass="44604">MSTESIASHDALRASGLCTLDPMEVFVPGVVVSDEHDFGTVISATVRPSYQEQIGYQDVSIRILCISESEYEALNTVIARMKDKVHSPAILKYVGVWKRGPEAWLVSERRRQVSARVLFEHIQFADPESIVSYIVNKTLFALRTLHDDHHICHFSIRPASIYICEDASVCIDDIGIYPVLNESVQTRRSCSGTKLWPLPANVSLKYKRGIHSADIWDLGISILTLVDGGASIARSWRSGMQVPHMANPTKWSAQLNSFLARLFTQAPIPTCAELLEHRFVADASATACLAAVAEYFERCADVTADSYRQDIISSLTLRNDVAIQAPLISIDDYSTDLFSYDQWNGADQDRPTVELSIARMLANCKQKPLSVDVEENKGMQKTIATLETFLDTVDAEWNDQ</sequence>
<dbReference type="SMART" id="SM00220">
    <property type="entry name" value="S_TKc"/>
    <property type="match status" value="1"/>
</dbReference>
<organism evidence="5 6">
    <name type="scientific">Gracilariopsis chorda</name>
    <dbReference type="NCBI Taxonomy" id="448386"/>
    <lineage>
        <taxon>Eukaryota</taxon>
        <taxon>Rhodophyta</taxon>
        <taxon>Florideophyceae</taxon>
        <taxon>Rhodymeniophycidae</taxon>
        <taxon>Gracilariales</taxon>
        <taxon>Gracilariaceae</taxon>
        <taxon>Gracilariopsis</taxon>
    </lineage>
</organism>
<dbReference type="GO" id="GO:0005524">
    <property type="term" value="F:ATP binding"/>
    <property type="evidence" value="ECO:0007669"/>
    <property type="project" value="UniProtKB-KW"/>
</dbReference>
<dbReference type="InterPro" id="IPR051931">
    <property type="entry name" value="PAK3-like"/>
</dbReference>
<reference evidence="5 6" key="1">
    <citation type="journal article" date="2018" name="Mol. Biol. Evol.">
        <title>Analysis of the draft genome of the red seaweed Gracilariopsis chorda provides insights into genome size evolution in Rhodophyta.</title>
        <authorList>
            <person name="Lee J."/>
            <person name="Yang E.C."/>
            <person name="Graf L."/>
            <person name="Yang J.H."/>
            <person name="Qiu H."/>
            <person name="Zel Zion U."/>
            <person name="Chan C.X."/>
            <person name="Stephens T.G."/>
            <person name="Weber A.P.M."/>
            <person name="Boo G.H."/>
            <person name="Boo S.M."/>
            <person name="Kim K.M."/>
            <person name="Shin Y."/>
            <person name="Jung M."/>
            <person name="Lee S.J."/>
            <person name="Yim H.S."/>
            <person name="Lee J.H."/>
            <person name="Bhattacharya D."/>
            <person name="Yoon H.S."/>
        </authorList>
    </citation>
    <scope>NUCLEOTIDE SEQUENCE [LARGE SCALE GENOMIC DNA]</scope>
    <source>
        <strain evidence="5 6">SKKU-2015</strain>
        <tissue evidence="5">Whole body</tissue>
    </source>
</reference>
<protein>
    <submittedName>
        <fullName evidence="5">Serine/threonine-protein kinase pakF</fullName>
    </submittedName>
</protein>